<dbReference type="HAMAP" id="MF_00765">
    <property type="entry name" value="DarP"/>
    <property type="match status" value="1"/>
</dbReference>
<proteinExistence type="inferred from homology"/>
<dbReference type="PANTHER" id="PTHR38101:SF1">
    <property type="entry name" value="UPF0307 PROTEIN YJGA"/>
    <property type="match status" value="1"/>
</dbReference>
<dbReference type="KEGG" id="opf:CBP31_09590"/>
<dbReference type="OrthoDB" id="5293604at2"/>
<sequence>MRRKVDVPEIEEEIEWVSKSEMKRDSLALRKLGETLVKLEPHELAKVPLDEDLAEAVELAHRLRGKHEGLRRHMSYLGKLLRLRDVTDIQKALAGFEHKTTVANVKFHKLELWRDRLIKEGDKGVNAIMSEYRQLDRQKLRQLARNGRKEMAAGLPPAAFRELFQYLKANIKEEE</sequence>
<evidence type="ECO:0000256" key="1">
    <source>
        <dbReference type="ARBA" id="ARBA00022490"/>
    </source>
</evidence>
<evidence type="ECO:0000256" key="2">
    <source>
        <dbReference type="ARBA" id="ARBA00022517"/>
    </source>
</evidence>
<accession>A0A1Y0D6Q1</accession>
<dbReference type="GO" id="GO:0043022">
    <property type="term" value="F:ribosome binding"/>
    <property type="evidence" value="ECO:0007669"/>
    <property type="project" value="UniProtKB-UniRule"/>
</dbReference>
<dbReference type="Pfam" id="PF04751">
    <property type="entry name" value="DarP"/>
    <property type="match status" value="1"/>
</dbReference>
<evidence type="ECO:0000256" key="3">
    <source>
        <dbReference type="ARBA" id="ARBA00022730"/>
    </source>
</evidence>
<name>A0A1Y0D6Q1_9GAMM</name>
<evidence type="ECO:0000256" key="4">
    <source>
        <dbReference type="ARBA" id="ARBA00022884"/>
    </source>
</evidence>
<dbReference type="Proteomes" id="UP000243937">
    <property type="component" value="Chromosome"/>
</dbReference>
<dbReference type="GO" id="GO:0019843">
    <property type="term" value="F:rRNA binding"/>
    <property type="evidence" value="ECO:0007669"/>
    <property type="project" value="UniProtKB-UniRule"/>
</dbReference>
<dbReference type="InterPro" id="IPR006839">
    <property type="entry name" value="DarP"/>
</dbReference>
<comment type="similarity">
    <text evidence="5">Belongs to the DarP family.</text>
</comment>
<comment type="subcellular location">
    <subcellularLocation>
        <location evidence="5">Cytoplasm</location>
    </subcellularLocation>
    <text evidence="5">Associates with late stage pre-50S ribosomal subunits.</text>
</comment>
<dbReference type="AlphaFoldDB" id="A0A1Y0D6Q1"/>
<dbReference type="GO" id="GO:1902626">
    <property type="term" value="P:assembly of large subunit precursor of preribosome"/>
    <property type="evidence" value="ECO:0007669"/>
    <property type="project" value="UniProtKB-UniRule"/>
</dbReference>
<keyword evidence="2 5" id="KW-0690">Ribosome biogenesis</keyword>
<comment type="function">
    <text evidence="5">Member of a network of 50S ribosomal subunit biogenesis factors which assembles along the 30S-50S interface, preventing incorrect 23S rRNA structures from forming. Promotes peptidyl transferase center (PTC) maturation.</text>
</comment>
<evidence type="ECO:0000313" key="7">
    <source>
        <dbReference type="Proteomes" id="UP000243937"/>
    </source>
</evidence>
<dbReference type="InterPro" id="IPR023153">
    <property type="entry name" value="DarP_sf"/>
</dbReference>
<evidence type="ECO:0000256" key="5">
    <source>
        <dbReference type="HAMAP-Rule" id="MF_00765"/>
    </source>
</evidence>
<dbReference type="CDD" id="cd16331">
    <property type="entry name" value="YjgA-like"/>
    <property type="match status" value="1"/>
</dbReference>
<keyword evidence="4 5" id="KW-0694">RNA-binding</keyword>
<evidence type="ECO:0000313" key="6">
    <source>
        <dbReference type="EMBL" id="ART82846.1"/>
    </source>
</evidence>
<dbReference type="PIRSF" id="PIRSF016183">
    <property type="entry name" value="UCP016183"/>
    <property type="match status" value="1"/>
</dbReference>
<reference evidence="6 7" key="1">
    <citation type="journal article" date="2014" name="Int. J. Syst. Evol. Microbiol.">
        <title>Oceanisphaera profunda sp. nov., a marine bacterium isolated from deep-sea sediment, and emended description of the genus Oceanisphaera.</title>
        <authorList>
            <person name="Xu Z."/>
            <person name="Zhang X.Y."/>
            <person name="Su H.N."/>
            <person name="Yu Z.C."/>
            <person name="Liu C."/>
            <person name="Li H."/>
            <person name="Chen X.L."/>
            <person name="Song X.Y."/>
            <person name="Xie B.B."/>
            <person name="Qin Q.L."/>
            <person name="Zhou B.C."/>
            <person name="Shi M."/>
            <person name="Huang Y."/>
            <person name="Zhang Y.Z."/>
        </authorList>
    </citation>
    <scope>NUCLEOTIDE SEQUENCE [LARGE SCALE GENOMIC DNA]</scope>
    <source>
        <strain evidence="6 7">SM1222</strain>
    </source>
</reference>
<dbReference type="GO" id="GO:0005829">
    <property type="term" value="C:cytosol"/>
    <property type="evidence" value="ECO:0007669"/>
    <property type="project" value="TreeGrafter"/>
</dbReference>
<keyword evidence="3 5" id="KW-0699">rRNA-binding</keyword>
<keyword evidence="7" id="KW-1185">Reference proteome</keyword>
<dbReference type="EMBL" id="CP021377">
    <property type="protein sequence ID" value="ART82846.1"/>
    <property type="molecule type" value="Genomic_DNA"/>
</dbReference>
<gene>
    <name evidence="5" type="primary">darP</name>
    <name evidence="6" type="ORF">CBP31_09590</name>
</gene>
<dbReference type="Gene3D" id="1.10.60.30">
    <property type="entry name" value="PSPTO4464-like domains"/>
    <property type="match status" value="2"/>
</dbReference>
<dbReference type="NCBIfam" id="NF003593">
    <property type="entry name" value="PRK05255.1-1"/>
    <property type="match status" value="1"/>
</dbReference>
<organism evidence="6 7">
    <name type="scientific">Oceanisphaera profunda</name>
    <dbReference type="NCBI Taxonomy" id="1416627"/>
    <lineage>
        <taxon>Bacteria</taxon>
        <taxon>Pseudomonadati</taxon>
        <taxon>Pseudomonadota</taxon>
        <taxon>Gammaproteobacteria</taxon>
        <taxon>Aeromonadales</taxon>
        <taxon>Aeromonadaceae</taxon>
        <taxon>Oceanisphaera</taxon>
    </lineage>
</organism>
<dbReference type="PANTHER" id="PTHR38101">
    <property type="entry name" value="UPF0307 PROTEIN YJGA"/>
    <property type="match status" value="1"/>
</dbReference>
<dbReference type="SUPFAM" id="SSF158710">
    <property type="entry name" value="PSPTO4464-like"/>
    <property type="match status" value="1"/>
</dbReference>
<protein>
    <recommendedName>
        <fullName evidence="5">Dual-action ribosomal maturation protein DarP</fullName>
    </recommendedName>
    <alternativeName>
        <fullName evidence="5">Large ribosomal subunit assembly factor DarP</fullName>
    </alternativeName>
</protein>
<keyword evidence="1 5" id="KW-0963">Cytoplasm</keyword>